<dbReference type="EMBL" id="BOPF01000002">
    <property type="protein sequence ID" value="GIJ43255.1"/>
    <property type="molecule type" value="Genomic_DNA"/>
</dbReference>
<evidence type="ECO:0000313" key="2">
    <source>
        <dbReference type="EMBL" id="GIJ43255.1"/>
    </source>
</evidence>
<name>A0A8J4DLZ9_9ACTN</name>
<reference evidence="2" key="1">
    <citation type="submission" date="2021-01" db="EMBL/GenBank/DDBJ databases">
        <title>Whole genome shotgun sequence of Virgisporangium aliadipatigenens NBRC 105644.</title>
        <authorList>
            <person name="Komaki H."/>
            <person name="Tamura T."/>
        </authorList>
    </citation>
    <scope>NUCLEOTIDE SEQUENCE</scope>
    <source>
        <strain evidence="2">NBRC 105644</strain>
    </source>
</reference>
<evidence type="ECO:0000313" key="3">
    <source>
        <dbReference type="Proteomes" id="UP000619260"/>
    </source>
</evidence>
<accession>A0A8J4DLZ9</accession>
<organism evidence="2 3">
    <name type="scientific">Virgisporangium aliadipatigenens</name>
    <dbReference type="NCBI Taxonomy" id="741659"/>
    <lineage>
        <taxon>Bacteria</taxon>
        <taxon>Bacillati</taxon>
        <taxon>Actinomycetota</taxon>
        <taxon>Actinomycetes</taxon>
        <taxon>Micromonosporales</taxon>
        <taxon>Micromonosporaceae</taxon>
        <taxon>Virgisporangium</taxon>
    </lineage>
</organism>
<dbReference type="AlphaFoldDB" id="A0A8J4DLZ9"/>
<dbReference type="InterPro" id="IPR036388">
    <property type="entry name" value="WH-like_DNA-bd_sf"/>
</dbReference>
<sequence>MEFRILGPLQVWNGPGRVVLGGAQQARVLAALLLAPDRVVPPDTPTVTDGPGHRLSVERTQLDAAAFRHHAGSGDPERALGLRRGPATAGIDGTRLRAGVAADRRLSEEDGASVVPLLTPLAGKGVTRTANTLP</sequence>
<proteinExistence type="predicted"/>
<dbReference type="Gene3D" id="1.10.10.10">
    <property type="entry name" value="Winged helix-like DNA-binding domain superfamily/Winged helix DNA-binding domain"/>
    <property type="match status" value="1"/>
</dbReference>
<gene>
    <name evidence="2" type="ORF">Val02_01410</name>
</gene>
<keyword evidence="3" id="KW-1185">Reference proteome</keyword>
<comment type="caution">
    <text evidence="2">The sequence shown here is derived from an EMBL/GenBank/DDBJ whole genome shotgun (WGS) entry which is preliminary data.</text>
</comment>
<protein>
    <submittedName>
        <fullName evidence="2">Uncharacterized protein</fullName>
    </submittedName>
</protein>
<feature type="region of interest" description="Disordered" evidence="1">
    <location>
        <begin position="69"/>
        <end position="88"/>
    </location>
</feature>
<dbReference type="RefSeq" id="WP_203896859.1">
    <property type="nucleotide sequence ID" value="NZ_BOPF01000002.1"/>
</dbReference>
<dbReference type="Proteomes" id="UP000619260">
    <property type="component" value="Unassembled WGS sequence"/>
</dbReference>
<evidence type="ECO:0000256" key="1">
    <source>
        <dbReference type="SAM" id="MobiDB-lite"/>
    </source>
</evidence>